<gene>
    <name evidence="5" type="primary">g6745</name>
    <name evidence="5" type="ORF">VP750_LOCUS5772</name>
</gene>
<evidence type="ECO:0000313" key="6">
    <source>
        <dbReference type="Proteomes" id="UP001497392"/>
    </source>
</evidence>
<evidence type="ECO:0000256" key="2">
    <source>
        <dbReference type="ARBA" id="ARBA00022472"/>
    </source>
</evidence>
<dbReference type="EMBL" id="CAXHTA020000010">
    <property type="protein sequence ID" value="CAL5224113.1"/>
    <property type="molecule type" value="Genomic_DNA"/>
</dbReference>
<evidence type="ECO:0000313" key="5">
    <source>
        <dbReference type="EMBL" id="CAL5224113.1"/>
    </source>
</evidence>
<protein>
    <submittedName>
        <fullName evidence="5">G6745 protein</fullName>
    </submittedName>
</protein>
<dbReference type="PANTHER" id="PTHR13068">
    <property type="entry name" value="CGI-12 PROTEIN-RELATED"/>
    <property type="match status" value="1"/>
</dbReference>
<keyword evidence="2" id="KW-0805">Transcription regulation</keyword>
<dbReference type="InterPro" id="IPR038538">
    <property type="entry name" value="MTERF_sf"/>
</dbReference>
<proteinExistence type="inferred from homology"/>
<evidence type="ECO:0000256" key="1">
    <source>
        <dbReference type="ARBA" id="ARBA00007692"/>
    </source>
</evidence>
<keyword evidence="2" id="KW-0804">Transcription</keyword>
<dbReference type="Pfam" id="PF02536">
    <property type="entry name" value="mTERF"/>
    <property type="match status" value="1"/>
</dbReference>
<dbReference type="InterPro" id="IPR003690">
    <property type="entry name" value="MTERF"/>
</dbReference>
<dbReference type="Gene3D" id="1.25.70.10">
    <property type="entry name" value="Transcription termination factor 3, mitochondrial"/>
    <property type="match status" value="2"/>
</dbReference>
<dbReference type="Proteomes" id="UP001497392">
    <property type="component" value="Unassembled WGS sequence"/>
</dbReference>
<accession>A0ABP1G0Z0</accession>
<name>A0ABP1G0Z0_9CHLO</name>
<dbReference type="SMART" id="SM00733">
    <property type="entry name" value="Mterf"/>
    <property type="match status" value="7"/>
</dbReference>
<evidence type="ECO:0000256" key="4">
    <source>
        <dbReference type="SAM" id="MobiDB-lite"/>
    </source>
</evidence>
<comment type="caution">
    <text evidence="5">The sequence shown here is derived from an EMBL/GenBank/DDBJ whole genome shotgun (WGS) entry which is preliminary data.</text>
</comment>
<keyword evidence="3" id="KW-0809">Transit peptide</keyword>
<keyword evidence="2" id="KW-0806">Transcription termination</keyword>
<dbReference type="PANTHER" id="PTHR13068:SF151">
    <property type="entry name" value="TRANSCRIPTION TERMINATION FACTOR MTERF9, CHLOROPLASTIC"/>
    <property type="match status" value="1"/>
</dbReference>
<feature type="region of interest" description="Disordered" evidence="4">
    <location>
        <begin position="1"/>
        <end position="51"/>
    </location>
</feature>
<sequence length="393" mass="44018">MHAAEPSVQQAVSEHPDSEKLQDILSSQQRQLQRPPGFAPDEAPAPSRRKNRLQRELVELAERDSLDDGPLLDGATFHNLARQCRLEPRWHEQVTLLCKLGMTKVELRRLAASHAHFFSFTARATRPKLLLLRTQLGLEDWQLCMMLLRFPRVVEYSVAHVQARVGFFTELGLTRAQLQKVAMAIPALLCSLGLETTLKPRVELLLKDVGLPADALPGLIARSPAILASANSTLLERVAVLRNGGLSQDEVIKVLTVHPQVLAYSVSNMRARFEFLHGLGLTRKEAAAILARCPTVLGLSVDANLWPKVEYLTKGLKGTADSLVSCPAYLTLSLQHRIIPRHKFWERLPGRSNKPLPLTYLTWSDAKFVETLAQRPLQEYVDFKARLWSGKPI</sequence>
<reference evidence="5 6" key="1">
    <citation type="submission" date="2024-06" db="EMBL/GenBank/DDBJ databases">
        <authorList>
            <person name="Kraege A."/>
            <person name="Thomma B."/>
        </authorList>
    </citation>
    <scope>NUCLEOTIDE SEQUENCE [LARGE SCALE GENOMIC DNA]</scope>
</reference>
<evidence type="ECO:0000256" key="3">
    <source>
        <dbReference type="ARBA" id="ARBA00022946"/>
    </source>
</evidence>
<organism evidence="5 6">
    <name type="scientific">Coccomyxa viridis</name>
    <dbReference type="NCBI Taxonomy" id="1274662"/>
    <lineage>
        <taxon>Eukaryota</taxon>
        <taxon>Viridiplantae</taxon>
        <taxon>Chlorophyta</taxon>
        <taxon>core chlorophytes</taxon>
        <taxon>Trebouxiophyceae</taxon>
        <taxon>Trebouxiophyceae incertae sedis</taxon>
        <taxon>Coccomyxaceae</taxon>
        <taxon>Coccomyxa</taxon>
    </lineage>
</organism>
<keyword evidence="6" id="KW-1185">Reference proteome</keyword>
<comment type="similarity">
    <text evidence="1">Belongs to the mTERF family.</text>
</comment>